<comment type="caution">
    <text evidence="10">The sequence shown here is derived from an EMBL/GenBank/DDBJ whole genome shotgun (WGS) entry which is preliminary data.</text>
</comment>
<comment type="subcellular location">
    <subcellularLocation>
        <location evidence="1">Nucleus</location>
    </subcellularLocation>
</comment>
<keyword evidence="11" id="KW-1185">Reference proteome</keyword>
<evidence type="ECO:0000256" key="1">
    <source>
        <dbReference type="ARBA" id="ARBA00004123"/>
    </source>
</evidence>
<evidence type="ECO:0000259" key="9">
    <source>
        <dbReference type="Pfam" id="PF00808"/>
    </source>
</evidence>
<evidence type="ECO:0000256" key="7">
    <source>
        <dbReference type="SAM" id="MobiDB-lite"/>
    </source>
</evidence>
<feature type="domain" description="Transcription factor CBF/NF-Y/archaeal histone" evidence="9">
    <location>
        <begin position="215"/>
        <end position="278"/>
    </location>
</feature>
<dbReference type="CDD" id="cd22908">
    <property type="entry name" value="HFD_NFYC-like"/>
    <property type="match status" value="1"/>
</dbReference>
<dbReference type="SUPFAM" id="SSF47113">
    <property type="entry name" value="Histone-fold"/>
    <property type="match status" value="1"/>
</dbReference>
<keyword evidence="8" id="KW-0732">Signal</keyword>
<keyword evidence="4" id="KW-0804">Transcription</keyword>
<accession>A0A843UDK4</accession>
<dbReference type="InterPro" id="IPR009072">
    <property type="entry name" value="Histone-fold"/>
</dbReference>
<feature type="signal peptide" evidence="8">
    <location>
        <begin position="1"/>
        <end position="19"/>
    </location>
</feature>
<dbReference type="Pfam" id="PF00808">
    <property type="entry name" value="CBFD_NFYB_HMF"/>
    <property type="match status" value="1"/>
</dbReference>
<dbReference type="PANTHER" id="PTHR10252">
    <property type="entry name" value="HISTONE-LIKE TRANSCRIPTION FACTOR CCAAT-RELATED"/>
    <property type="match status" value="1"/>
</dbReference>
<sequence length="372" mass="42609">MTPCGVGSILLLLVYMVERNRYARGPPPPLYSLWFFHKVKRERYTSRSPSWRSLHFCMVYTARRERHAQLFFLRRLHGRKTGDTCPGYLRQTLKKGPLWPRQKGTFRPGKPQAREIVPLSRVLSQMDQPTYEQHNIAPYQPNQMMGVNTPAAVGQPASAGQPSAFPVTFVQFSEEQLSYQRIYQQHLKHLQEQLQTFWQRQHVEIVETTDFKNHNLPLARIKKIMKADEDVRMVASEALVLFARACEIFILELTLRAWSHTEENKRRTLQKNDLAVAITRTDVFDFLVDIVPRDEVKDGLLMSVPGVGGPSDPVPYYYLPAQVGSSGMVVGGASVDQSLMYAQQPYSHLPQQTGPPQQEQHMLQQELPPSNA</sequence>
<dbReference type="AlphaFoldDB" id="A0A843UDK4"/>
<dbReference type="OrthoDB" id="1272441at2759"/>
<dbReference type="GO" id="GO:0000978">
    <property type="term" value="F:RNA polymerase II cis-regulatory region sequence-specific DNA binding"/>
    <property type="evidence" value="ECO:0007669"/>
    <property type="project" value="TreeGrafter"/>
</dbReference>
<evidence type="ECO:0000256" key="8">
    <source>
        <dbReference type="SAM" id="SignalP"/>
    </source>
</evidence>
<feature type="chain" id="PRO_5032390485" description="Transcription factor CBF/NF-Y/archaeal histone domain-containing protein" evidence="8">
    <location>
        <begin position="20"/>
        <end position="372"/>
    </location>
</feature>
<evidence type="ECO:0000313" key="10">
    <source>
        <dbReference type="EMBL" id="MQL81628.1"/>
    </source>
</evidence>
<evidence type="ECO:0000256" key="4">
    <source>
        <dbReference type="ARBA" id="ARBA00023163"/>
    </source>
</evidence>
<feature type="region of interest" description="Disordered" evidence="7">
    <location>
        <begin position="347"/>
        <end position="372"/>
    </location>
</feature>
<evidence type="ECO:0000313" key="11">
    <source>
        <dbReference type="Proteomes" id="UP000652761"/>
    </source>
</evidence>
<evidence type="ECO:0000256" key="6">
    <source>
        <dbReference type="ARBA" id="ARBA00038129"/>
    </source>
</evidence>
<dbReference type="InterPro" id="IPR050568">
    <property type="entry name" value="Transcr_DNA_Rep_Reg"/>
</dbReference>
<name>A0A843UDK4_COLES</name>
<keyword evidence="5" id="KW-0539">Nucleus</keyword>
<dbReference type="GO" id="GO:0005634">
    <property type="term" value="C:nucleus"/>
    <property type="evidence" value="ECO:0007669"/>
    <property type="project" value="UniProtKB-SubCell"/>
</dbReference>
<reference evidence="10" key="1">
    <citation type="submission" date="2017-07" db="EMBL/GenBank/DDBJ databases">
        <title>Taro Niue Genome Assembly and Annotation.</title>
        <authorList>
            <person name="Atibalentja N."/>
            <person name="Keating K."/>
            <person name="Fields C.J."/>
        </authorList>
    </citation>
    <scope>NUCLEOTIDE SEQUENCE</scope>
    <source>
        <strain evidence="10">Niue_2</strain>
        <tissue evidence="10">Leaf</tissue>
    </source>
</reference>
<keyword evidence="2" id="KW-0805">Transcription regulation</keyword>
<dbReference type="GO" id="GO:0000981">
    <property type="term" value="F:DNA-binding transcription factor activity, RNA polymerase II-specific"/>
    <property type="evidence" value="ECO:0007669"/>
    <property type="project" value="TreeGrafter"/>
</dbReference>
<dbReference type="GO" id="GO:0046982">
    <property type="term" value="F:protein heterodimerization activity"/>
    <property type="evidence" value="ECO:0007669"/>
    <property type="project" value="InterPro"/>
</dbReference>
<keyword evidence="3" id="KW-0238">DNA-binding</keyword>
<dbReference type="Gene3D" id="1.10.20.10">
    <property type="entry name" value="Histone, subunit A"/>
    <property type="match status" value="1"/>
</dbReference>
<proteinExistence type="inferred from homology"/>
<dbReference type="PANTHER" id="PTHR10252:SF8">
    <property type="entry name" value="NUCLEAR TRANSCRIPTION FACTOR Y SUBUNIT GAMMA"/>
    <property type="match status" value="1"/>
</dbReference>
<evidence type="ECO:0000256" key="5">
    <source>
        <dbReference type="ARBA" id="ARBA00023242"/>
    </source>
</evidence>
<protein>
    <recommendedName>
        <fullName evidence="9">Transcription factor CBF/NF-Y/archaeal histone domain-containing protein</fullName>
    </recommendedName>
</protein>
<evidence type="ECO:0000256" key="3">
    <source>
        <dbReference type="ARBA" id="ARBA00023125"/>
    </source>
</evidence>
<dbReference type="FunFam" id="1.10.20.10:FF:000006">
    <property type="entry name" value="Nuclear transcription factor Y subunit gamma"/>
    <property type="match status" value="1"/>
</dbReference>
<evidence type="ECO:0000256" key="2">
    <source>
        <dbReference type="ARBA" id="ARBA00023015"/>
    </source>
</evidence>
<dbReference type="EMBL" id="NMUH01000578">
    <property type="protein sequence ID" value="MQL81628.1"/>
    <property type="molecule type" value="Genomic_DNA"/>
</dbReference>
<organism evidence="10 11">
    <name type="scientific">Colocasia esculenta</name>
    <name type="common">Wild taro</name>
    <name type="synonym">Arum esculentum</name>
    <dbReference type="NCBI Taxonomy" id="4460"/>
    <lineage>
        <taxon>Eukaryota</taxon>
        <taxon>Viridiplantae</taxon>
        <taxon>Streptophyta</taxon>
        <taxon>Embryophyta</taxon>
        <taxon>Tracheophyta</taxon>
        <taxon>Spermatophyta</taxon>
        <taxon>Magnoliopsida</taxon>
        <taxon>Liliopsida</taxon>
        <taxon>Araceae</taxon>
        <taxon>Aroideae</taxon>
        <taxon>Colocasieae</taxon>
        <taxon>Colocasia</taxon>
    </lineage>
</organism>
<dbReference type="Proteomes" id="UP000652761">
    <property type="component" value="Unassembled WGS sequence"/>
</dbReference>
<dbReference type="InterPro" id="IPR003958">
    <property type="entry name" value="CBFA_NFYB_domain"/>
</dbReference>
<comment type="similarity">
    <text evidence="6">Belongs to the NFYC/HAP5 subunit family.</text>
</comment>
<gene>
    <name evidence="10" type="ORF">Taro_014100</name>
</gene>